<evidence type="ECO:0000259" key="10">
    <source>
        <dbReference type="PROSITE" id="PS50048"/>
    </source>
</evidence>
<evidence type="ECO:0000256" key="2">
    <source>
        <dbReference type="ARBA" id="ARBA00022723"/>
    </source>
</evidence>
<dbReference type="GO" id="GO:0000981">
    <property type="term" value="F:DNA-binding transcription factor activity, RNA polymerase II-specific"/>
    <property type="evidence" value="ECO:0007669"/>
    <property type="project" value="InterPro"/>
</dbReference>
<gene>
    <name evidence="11" type="ORF">PCON_09079</name>
</gene>
<evidence type="ECO:0000256" key="1">
    <source>
        <dbReference type="ARBA" id="ARBA00004123"/>
    </source>
</evidence>
<evidence type="ECO:0000256" key="8">
    <source>
        <dbReference type="SAM" id="Coils"/>
    </source>
</evidence>
<dbReference type="PROSITE" id="PS50048">
    <property type="entry name" value="ZN2_CY6_FUNGAL_2"/>
    <property type="match status" value="1"/>
</dbReference>
<keyword evidence="6" id="KW-0804">Transcription</keyword>
<dbReference type="PANTHER" id="PTHR47782">
    <property type="entry name" value="ZN(II)2CYS6 TRANSCRIPTION FACTOR (EUROFUNG)-RELATED"/>
    <property type="match status" value="1"/>
</dbReference>
<dbReference type="InterPro" id="IPR007219">
    <property type="entry name" value="XnlR_reg_dom"/>
</dbReference>
<keyword evidence="7" id="KW-0539">Nucleus</keyword>
<dbReference type="GO" id="GO:0008270">
    <property type="term" value="F:zinc ion binding"/>
    <property type="evidence" value="ECO:0007669"/>
    <property type="project" value="InterPro"/>
</dbReference>
<evidence type="ECO:0000256" key="7">
    <source>
        <dbReference type="ARBA" id="ARBA00023242"/>
    </source>
</evidence>
<dbReference type="OrthoDB" id="4456959at2759"/>
<dbReference type="OMA" id="IRCDGRP"/>
<keyword evidence="3" id="KW-0862">Zinc</keyword>
<keyword evidence="12" id="KW-1185">Reference proteome</keyword>
<dbReference type="GO" id="GO:0045944">
    <property type="term" value="P:positive regulation of transcription by RNA polymerase II"/>
    <property type="evidence" value="ECO:0007669"/>
    <property type="project" value="TreeGrafter"/>
</dbReference>
<keyword evidence="4" id="KW-0805">Transcription regulation</keyword>
<evidence type="ECO:0000256" key="4">
    <source>
        <dbReference type="ARBA" id="ARBA00023015"/>
    </source>
</evidence>
<dbReference type="CDD" id="cd00067">
    <property type="entry name" value="GAL4"/>
    <property type="match status" value="1"/>
</dbReference>
<dbReference type="Pfam" id="PF00172">
    <property type="entry name" value="Zn_clus"/>
    <property type="match status" value="1"/>
</dbReference>
<dbReference type="PANTHER" id="PTHR47782:SF1">
    <property type="entry name" value="PYRIMIDINE PATHWAY REGULATORY PROTEIN 1"/>
    <property type="match status" value="1"/>
</dbReference>
<dbReference type="SMART" id="SM00906">
    <property type="entry name" value="Fungal_trans"/>
    <property type="match status" value="1"/>
</dbReference>
<dbReference type="eggNOG" id="ENOG502RIXY">
    <property type="taxonomic scope" value="Eukaryota"/>
</dbReference>
<evidence type="ECO:0000256" key="9">
    <source>
        <dbReference type="SAM" id="MobiDB-lite"/>
    </source>
</evidence>
<reference evidence="11 12" key="1">
    <citation type="journal article" date="2013" name="PLoS Genet.">
        <title>The genome and development-dependent transcriptomes of Pyronema confluens: a window into fungal evolution.</title>
        <authorList>
            <person name="Traeger S."/>
            <person name="Altegoer F."/>
            <person name="Freitag M."/>
            <person name="Gabaldon T."/>
            <person name="Kempken F."/>
            <person name="Kumar A."/>
            <person name="Marcet-Houben M."/>
            <person name="Poggeler S."/>
            <person name="Stajich J.E."/>
            <person name="Nowrousian M."/>
        </authorList>
    </citation>
    <scope>NUCLEOTIDE SEQUENCE [LARGE SCALE GENOMIC DNA]</scope>
    <source>
        <strain evidence="12">CBS 100304</strain>
        <tissue evidence="11">Vegetative mycelium</tissue>
    </source>
</reference>
<proteinExistence type="predicted"/>
<dbReference type="Proteomes" id="UP000018144">
    <property type="component" value="Unassembled WGS sequence"/>
</dbReference>
<name>U4LGQ7_PYROM</name>
<evidence type="ECO:0000313" key="12">
    <source>
        <dbReference type="Proteomes" id="UP000018144"/>
    </source>
</evidence>
<keyword evidence="8" id="KW-0175">Coiled coil</keyword>
<sequence>MPPKHSRSPEGYSEGQTFVNGDEFTRVVRKRLSTSTRTGQACDRCKVRKIRCDGLPGGCSPCIQNRTECKTTDRISQKAVPRGYLESLEQKVLQLEQKNRELNNSLLTAQASAASRNIGFAFDNQDWMTNNSPAAGKQDPRLQNNAFADREYQAMTEPQIHTEKAVLRTTSFRPGDSSTHYLGISGNSYLSSMKETALNLLGVNIDLTSLDPTESVRSSGSTRLDETYGSCLATIFNINPNVPKPELPPRSEGMNHIHYFLIISHPYLPIVHKPTFIEMCERTYSDPKFQPTAAQTVMIHMVFAIVYFQKAASDRMKNNGKHTAESADINDRSRRHYHYAISLVHHLLSGSSLEDLQAIGLILQHLRAFPKPGGSWLLSRMAVSMCLERGLHRSVNKWSYNRRDTNYIEIEIRKRVFWCILTLEVSLASRLGRPMSIRDGDFDVEYPERVDDQYITEKEIIKREDGVEDCEFDVAIEMFKHTSVTIQIHSTLYGVTRPSRDQYVGLVADMEKKLQTWRDNHPKSLSLDSPNPARQFQAAHLHSWYHESRILMRHPSLDGSPSPSFTDDSVKICVSSAREILRLTDNLRKGKHYLDTTWYGATVQLLATITILFSIWHDREKVSNEEIDRVQKDMELATDIMRDLGALLGSPNKLSDIVQLLSFKTMTLVNRPGLKTMKSPSSSLPPSSPFPQQQHESRNQTPQQTQQTNPYPPVTVSSAAKLSNPLAEFTYDRYPDASTDSSVNVFEAGAAAAAASGGIGGNGLGASSGIGASSVSAAMTAGTGGMTSSPLATSTASGMTGSALYAPAYSPSSYPPTSSEHTIFPWGWNGNESWRQYTQSISVENLDPSESYASSALIALNQDCQNYGSAGSAGMGGVGGGMGVNGVTGTAAQQAQQGLGLLNNGQVQGVSGVQGNGVNGGVNPGTYGGQEGQWPGMGGYAYPTERIAGEGGQTGGS</sequence>
<dbReference type="Pfam" id="PF04082">
    <property type="entry name" value="Fungal_trans"/>
    <property type="match status" value="1"/>
</dbReference>
<keyword evidence="2" id="KW-0479">Metal-binding</keyword>
<organism evidence="11 12">
    <name type="scientific">Pyronema omphalodes (strain CBS 100304)</name>
    <name type="common">Pyronema confluens</name>
    <dbReference type="NCBI Taxonomy" id="1076935"/>
    <lineage>
        <taxon>Eukaryota</taxon>
        <taxon>Fungi</taxon>
        <taxon>Dikarya</taxon>
        <taxon>Ascomycota</taxon>
        <taxon>Pezizomycotina</taxon>
        <taxon>Pezizomycetes</taxon>
        <taxon>Pezizales</taxon>
        <taxon>Pyronemataceae</taxon>
        <taxon>Pyronema</taxon>
    </lineage>
</organism>
<dbReference type="GO" id="GO:0005634">
    <property type="term" value="C:nucleus"/>
    <property type="evidence" value="ECO:0007669"/>
    <property type="project" value="UniProtKB-SubCell"/>
</dbReference>
<dbReference type="InterPro" id="IPR036864">
    <property type="entry name" value="Zn2-C6_fun-type_DNA-bd_sf"/>
</dbReference>
<dbReference type="GO" id="GO:0043565">
    <property type="term" value="F:sequence-specific DNA binding"/>
    <property type="evidence" value="ECO:0007669"/>
    <property type="project" value="TreeGrafter"/>
</dbReference>
<dbReference type="CDD" id="cd12148">
    <property type="entry name" value="fungal_TF_MHR"/>
    <property type="match status" value="1"/>
</dbReference>
<feature type="domain" description="Zn(2)-C6 fungal-type" evidence="10">
    <location>
        <begin position="41"/>
        <end position="71"/>
    </location>
</feature>
<evidence type="ECO:0000256" key="6">
    <source>
        <dbReference type="ARBA" id="ARBA00023163"/>
    </source>
</evidence>
<dbReference type="AlphaFoldDB" id="U4LGQ7"/>
<dbReference type="GO" id="GO:0006351">
    <property type="term" value="P:DNA-templated transcription"/>
    <property type="evidence" value="ECO:0007669"/>
    <property type="project" value="InterPro"/>
</dbReference>
<comment type="subcellular location">
    <subcellularLocation>
        <location evidence="1">Nucleus</location>
    </subcellularLocation>
</comment>
<feature type="compositionally biased region" description="Low complexity" evidence="9">
    <location>
        <begin position="699"/>
        <end position="709"/>
    </location>
</feature>
<dbReference type="EMBL" id="HF935466">
    <property type="protein sequence ID" value="CCX30712.1"/>
    <property type="molecule type" value="Genomic_DNA"/>
</dbReference>
<feature type="coiled-coil region" evidence="8">
    <location>
        <begin position="85"/>
        <end position="112"/>
    </location>
</feature>
<dbReference type="InterPro" id="IPR052202">
    <property type="entry name" value="Yeast_MetPath_Reg"/>
</dbReference>
<evidence type="ECO:0000313" key="11">
    <source>
        <dbReference type="EMBL" id="CCX30712.1"/>
    </source>
</evidence>
<dbReference type="PROSITE" id="PS00463">
    <property type="entry name" value="ZN2_CY6_FUNGAL_1"/>
    <property type="match status" value="1"/>
</dbReference>
<dbReference type="Gene3D" id="4.10.240.10">
    <property type="entry name" value="Zn(2)-C6 fungal-type DNA-binding domain"/>
    <property type="match status" value="1"/>
</dbReference>
<evidence type="ECO:0000256" key="5">
    <source>
        <dbReference type="ARBA" id="ARBA00023125"/>
    </source>
</evidence>
<protein>
    <submittedName>
        <fullName evidence="11">Similar to Transcriptional activator protein acu-15 acc. no. P87000</fullName>
    </submittedName>
</protein>
<dbReference type="SUPFAM" id="SSF57701">
    <property type="entry name" value="Zn2/Cys6 DNA-binding domain"/>
    <property type="match status" value="1"/>
</dbReference>
<keyword evidence="5" id="KW-0238">DNA-binding</keyword>
<feature type="region of interest" description="Disordered" evidence="9">
    <location>
        <begin position="672"/>
        <end position="717"/>
    </location>
</feature>
<dbReference type="STRING" id="1076935.U4LGQ7"/>
<evidence type="ECO:0000256" key="3">
    <source>
        <dbReference type="ARBA" id="ARBA00022833"/>
    </source>
</evidence>
<dbReference type="SMART" id="SM00066">
    <property type="entry name" value="GAL4"/>
    <property type="match status" value="1"/>
</dbReference>
<dbReference type="InterPro" id="IPR001138">
    <property type="entry name" value="Zn2Cys6_DnaBD"/>
</dbReference>
<accession>U4LGQ7</accession>